<name>A0A3M2ZVY6_PSEYM</name>
<reference evidence="1 2" key="1">
    <citation type="submission" date="2018-08" db="EMBL/GenBank/DDBJ databases">
        <title>Recombination of ecologically and evolutionarily significant loci maintains genetic cohesion in the Pseudomonas syringae species complex.</title>
        <authorList>
            <person name="Dillon M."/>
            <person name="Thakur S."/>
            <person name="Almeida R.N.D."/>
            <person name="Weir B.S."/>
            <person name="Guttman D.S."/>
        </authorList>
    </citation>
    <scope>NUCLEOTIDE SEQUENCE [LARGE SCALE GENOMIC DNA]</scope>
    <source>
        <strain evidence="1 2">88_10</strain>
    </source>
</reference>
<dbReference type="AlphaFoldDB" id="A0A3M2ZVY6"/>
<dbReference type="InterPro" id="IPR036928">
    <property type="entry name" value="AS_sf"/>
</dbReference>
<dbReference type="EMBL" id="RBNL01001190">
    <property type="protein sequence ID" value="RML92394.1"/>
    <property type="molecule type" value="Genomic_DNA"/>
</dbReference>
<sequence>ALPAPDESFLARCDQPLKPLRIGYCPTLFDTPVDPQIAAAVEAAVA</sequence>
<proteinExistence type="predicted"/>
<dbReference type="Gene3D" id="3.90.1300.10">
    <property type="entry name" value="Amidase signature (AS) domain"/>
    <property type="match status" value="1"/>
</dbReference>
<feature type="non-terminal residue" evidence="1">
    <location>
        <position position="1"/>
    </location>
</feature>
<accession>A0A3M2ZVY6</accession>
<evidence type="ECO:0000313" key="1">
    <source>
        <dbReference type="EMBL" id="RML92394.1"/>
    </source>
</evidence>
<feature type="non-terminal residue" evidence="1">
    <location>
        <position position="46"/>
    </location>
</feature>
<gene>
    <name evidence="1" type="ORF">APX70_07728</name>
</gene>
<protein>
    <submittedName>
        <fullName evidence="1">Amidase</fullName>
    </submittedName>
</protein>
<evidence type="ECO:0000313" key="2">
    <source>
        <dbReference type="Proteomes" id="UP000282378"/>
    </source>
</evidence>
<comment type="caution">
    <text evidence="1">The sequence shown here is derived from an EMBL/GenBank/DDBJ whole genome shotgun (WGS) entry which is preliminary data.</text>
</comment>
<dbReference type="Proteomes" id="UP000282378">
    <property type="component" value="Unassembled WGS sequence"/>
</dbReference>
<organism evidence="1 2">
    <name type="scientific">Pseudomonas syringae pv. maculicola</name>
    <dbReference type="NCBI Taxonomy" id="59511"/>
    <lineage>
        <taxon>Bacteria</taxon>
        <taxon>Pseudomonadati</taxon>
        <taxon>Pseudomonadota</taxon>
        <taxon>Gammaproteobacteria</taxon>
        <taxon>Pseudomonadales</taxon>
        <taxon>Pseudomonadaceae</taxon>
        <taxon>Pseudomonas</taxon>
    </lineage>
</organism>
<dbReference type="SUPFAM" id="SSF75304">
    <property type="entry name" value="Amidase signature (AS) enzymes"/>
    <property type="match status" value="1"/>
</dbReference>